<evidence type="ECO:0000256" key="2">
    <source>
        <dbReference type="SAM" id="SignalP"/>
    </source>
</evidence>
<keyword evidence="4" id="KW-1185">Reference proteome</keyword>
<name>A0A9X3LLQ1_9CORY</name>
<feature type="signal peptide" evidence="2">
    <location>
        <begin position="1"/>
        <end position="27"/>
    </location>
</feature>
<sequence>MARINALNVALVLAASVLGLLSITLNANPVPTQDNAISNSLALYYSLGPILGFIGAKEMARFRSFFKSRGSVQDVFKVWLRSLALPLLLAVVVVLAYLAVQLADIGYVESGRFLATGLVFIALHGVAWLSLGATLGLYLPAIVAIAVGLLLPYILVAYPVSLSNVAWRQMFGQPFSSCCQVSQSVDPILWKASALVLGAICVCSLLLIAAFHGNWLPGLSAWPLRVAAIGLFGVSCSLGYGIAQDGNYSSAVPRPQEHMICEGAVCYWRETPSGQVDANRKVWESLGVTTYRLIDAEPQRDGDIRLARSSQQPEVKHALLVDLLSNEPALKGAPSCWGTPQEPVSVAEALPDLTQKELERATLTTSGQWRGVHGTNEGVDVKFILDRANSECWEG</sequence>
<feature type="transmembrane region" description="Helical" evidence="1">
    <location>
        <begin position="138"/>
        <end position="160"/>
    </location>
</feature>
<feature type="transmembrane region" description="Helical" evidence="1">
    <location>
        <begin position="224"/>
        <end position="243"/>
    </location>
</feature>
<feature type="transmembrane region" description="Helical" evidence="1">
    <location>
        <begin position="36"/>
        <end position="57"/>
    </location>
</feature>
<dbReference type="AlphaFoldDB" id="A0A9X3LLQ1"/>
<keyword evidence="1" id="KW-0812">Transmembrane</keyword>
<evidence type="ECO:0000256" key="1">
    <source>
        <dbReference type="SAM" id="Phobius"/>
    </source>
</evidence>
<reference evidence="3" key="1">
    <citation type="submission" date="2022-02" db="EMBL/GenBank/DDBJ databases">
        <title>Corynebacterium sp. from urogenital microbiome.</title>
        <authorList>
            <person name="Cappelli E.A."/>
            <person name="Ribeiro T.G."/>
            <person name="Peixe L."/>
        </authorList>
    </citation>
    <scope>NUCLEOTIDE SEQUENCE</scope>
    <source>
        <strain evidence="3">C8Ua_174</strain>
    </source>
</reference>
<feature type="transmembrane region" description="Helical" evidence="1">
    <location>
        <begin position="192"/>
        <end position="212"/>
    </location>
</feature>
<feature type="transmembrane region" description="Helical" evidence="1">
    <location>
        <begin position="78"/>
        <end position="100"/>
    </location>
</feature>
<feature type="chain" id="PRO_5040999975" evidence="2">
    <location>
        <begin position="28"/>
        <end position="395"/>
    </location>
</feature>
<dbReference type="EMBL" id="JAKMUT010000005">
    <property type="protein sequence ID" value="MCZ9289861.1"/>
    <property type="molecule type" value="Genomic_DNA"/>
</dbReference>
<dbReference type="Proteomes" id="UP001146469">
    <property type="component" value="Unassembled WGS sequence"/>
</dbReference>
<comment type="caution">
    <text evidence="3">The sequence shown here is derived from an EMBL/GenBank/DDBJ whole genome shotgun (WGS) entry which is preliminary data.</text>
</comment>
<feature type="transmembrane region" description="Helical" evidence="1">
    <location>
        <begin position="112"/>
        <end position="131"/>
    </location>
</feature>
<keyword evidence="2" id="KW-0732">Signal</keyword>
<keyword evidence="1" id="KW-0472">Membrane</keyword>
<organism evidence="3 4">
    <name type="scientific">Corynebacterium evansiae</name>
    <dbReference type="NCBI Taxonomy" id="2913499"/>
    <lineage>
        <taxon>Bacteria</taxon>
        <taxon>Bacillati</taxon>
        <taxon>Actinomycetota</taxon>
        <taxon>Actinomycetes</taxon>
        <taxon>Mycobacteriales</taxon>
        <taxon>Corynebacteriaceae</taxon>
        <taxon>Corynebacterium</taxon>
    </lineage>
</organism>
<evidence type="ECO:0000313" key="3">
    <source>
        <dbReference type="EMBL" id="MCZ9289861.1"/>
    </source>
</evidence>
<accession>A0A9X3LLQ1</accession>
<evidence type="ECO:0000313" key="4">
    <source>
        <dbReference type="Proteomes" id="UP001146469"/>
    </source>
</evidence>
<protein>
    <submittedName>
        <fullName evidence="3">ABC transporter permease</fullName>
    </submittedName>
</protein>
<proteinExistence type="predicted"/>
<keyword evidence="1" id="KW-1133">Transmembrane helix</keyword>
<gene>
    <name evidence="3" type="ORF">L8V00_06560</name>
</gene>
<dbReference type="RefSeq" id="WP_269944554.1">
    <property type="nucleotide sequence ID" value="NZ_JAKMUT010000005.1"/>
</dbReference>